<evidence type="ECO:0000313" key="3">
    <source>
        <dbReference type="EMBL" id="VZO34942.1"/>
    </source>
</evidence>
<keyword evidence="2" id="KW-0812">Transmembrane</keyword>
<feature type="transmembrane region" description="Helical" evidence="2">
    <location>
        <begin position="12"/>
        <end position="33"/>
    </location>
</feature>
<reference evidence="3 4" key="1">
    <citation type="submission" date="2019-11" db="EMBL/GenBank/DDBJ databases">
        <authorList>
            <person name="Criscuolo A."/>
        </authorList>
    </citation>
    <scope>NUCLEOTIDE SEQUENCE [LARGE SCALE GENOMIC DNA]</scope>
    <source>
        <strain evidence="3">CIP111667</strain>
    </source>
</reference>
<evidence type="ECO:0000256" key="2">
    <source>
        <dbReference type="SAM" id="Phobius"/>
    </source>
</evidence>
<proteinExistence type="predicted"/>
<accession>A0A7M4DDM3</accession>
<feature type="compositionally biased region" description="Basic and acidic residues" evidence="1">
    <location>
        <begin position="66"/>
        <end position="75"/>
    </location>
</feature>
<dbReference type="InterPro" id="IPR045635">
    <property type="entry name" value="DUF6412"/>
</dbReference>
<keyword evidence="4" id="KW-1185">Reference proteome</keyword>
<dbReference type="RefSeq" id="WP_156738795.1">
    <property type="nucleotide sequence ID" value="NZ_CACRYJ010000004.1"/>
</dbReference>
<organism evidence="3 4">
    <name type="scientific">Occultella aeris</name>
    <dbReference type="NCBI Taxonomy" id="2761496"/>
    <lineage>
        <taxon>Bacteria</taxon>
        <taxon>Bacillati</taxon>
        <taxon>Actinomycetota</taxon>
        <taxon>Actinomycetes</taxon>
        <taxon>Micrococcales</taxon>
        <taxon>Ruaniaceae</taxon>
        <taxon>Occultella</taxon>
    </lineage>
</organism>
<keyword evidence="2" id="KW-1133">Transmembrane helix</keyword>
<protein>
    <submittedName>
        <fullName evidence="3">Uncharacterized protein</fullName>
    </submittedName>
</protein>
<feature type="transmembrane region" description="Helical" evidence="2">
    <location>
        <begin position="39"/>
        <end position="61"/>
    </location>
</feature>
<dbReference type="AlphaFoldDB" id="A0A7M4DDM3"/>
<keyword evidence="2" id="KW-0472">Membrane</keyword>
<comment type="caution">
    <text evidence="3">The sequence shown here is derived from an EMBL/GenBank/DDBJ whole genome shotgun (WGS) entry which is preliminary data.</text>
</comment>
<dbReference type="Proteomes" id="UP000419743">
    <property type="component" value="Unassembled WGS sequence"/>
</dbReference>
<name>A0A7M4DDM3_9MICO</name>
<evidence type="ECO:0000313" key="4">
    <source>
        <dbReference type="Proteomes" id="UP000419743"/>
    </source>
</evidence>
<feature type="region of interest" description="Disordered" evidence="1">
    <location>
        <begin position="66"/>
        <end position="102"/>
    </location>
</feature>
<dbReference type="EMBL" id="CACRYJ010000004">
    <property type="protein sequence ID" value="VZO34942.1"/>
    <property type="molecule type" value="Genomic_DNA"/>
</dbReference>
<gene>
    <name evidence="3" type="ORF">HALOF300_00212</name>
</gene>
<dbReference type="Pfam" id="PF19950">
    <property type="entry name" value="DUF6412"/>
    <property type="match status" value="1"/>
</dbReference>
<evidence type="ECO:0000256" key="1">
    <source>
        <dbReference type="SAM" id="MobiDB-lite"/>
    </source>
</evidence>
<sequence length="102" mass="10633">MPQIFEQLEHLARFLIVVLGFDVSAQGIGTLAVAGAVGLAAVALLAATLNHVAVAATFGGLRGPRMRLEHARAPEPRPQSAPDTPGKPRPRAPGRFLAVATH</sequence>